<keyword evidence="1" id="KW-0812">Transmembrane</keyword>
<dbReference type="Pfam" id="PF04773">
    <property type="entry name" value="FecR"/>
    <property type="match status" value="1"/>
</dbReference>
<feature type="transmembrane region" description="Helical" evidence="1">
    <location>
        <begin position="81"/>
        <end position="100"/>
    </location>
</feature>
<dbReference type="Gene3D" id="2.60.120.1440">
    <property type="match status" value="1"/>
</dbReference>
<dbReference type="InterPro" id="IPR012373">
    <property type="entry name" value="Ferrdict_sens_TM"/>
</dbReference>
<feature type="domain" description="FecR protein" evidence="2">
    <location>
        <begin position="128"/>
        <end position="215"/>
    </location>
</feature>
<evidence type="ECO:0000259" key="2">
    <source>
        <dbReference type="Pfam" id="PF04773"/>
    </source>
</evidence>
<evidence type="ECO:0000313" key="5">
    <source>
        <dbReference type="Proteomes" id="UP001589774"/>
    </source>
</evidence>
<feature type="domain" description="Protein FecR C-terminal" evidence="3">
    <location>
        <begin position="273"/>
        <end position="339"/>
    </location>
</feature>
<protein>
    <submittedName>
        <fullName evidence="4">FecR family protein</fullName>
    </submittedName>
</protein>
<dbReference type="InterPro" id="IPR006860">
    <property type="entry name" value="FecR"/>
</dbReference>
<dbReference type="Gene3D" id="3.55.50.30">
    <property type="match status" value="1"/>
</dbReference>
<evidence type="ECO:0000313" key="4">
    <source>
        <dbReference type="EMBL" id="MFC0318765.1"/>
    </source>
</evidence>
<gene>
    <name evidence="4" type="ORF">ACFFI0_10615</name>
</gene>
<comment type="caution">
    <text evidence="4">The sequence shown here is derived from an EMBL/GenBank/DDBJ whole genome shotgun (WGS) entry which is preliminary data.</text>
</comment>
<dbReference type="PANTHER" id="PTHR30273:SF2">
    <property type="entry name" value="PROTEIN FECR"/>
    <property type="match status" value="1"/>
</dbReference>
<keyword evidence="5" id="KW-1185">Reference proteome</keyword>
<proteinExistence type="predicted"/>
<dbReference type="RefSeq" id="WP_130857311.1">
    <property type="nucleotide sequence ID" value="NZ_JBHLWO010000002.1"/>
</dbReference>
<keyword evidence="1" id="KW-0472">Membrane</keyword>
<evidence type="ECO:0000256" key="1">
    <source>
        <dbReference type="SAM" id="Phobius"/>
    </source>
</evidence>
<reference evidence="4 5" key="1">
    <citation type="submission" date="2024-09" db="EMBL/GenBank/DDBJ databases">
        <authorList>
            <person name="Sun Q."/>
            <person name="Mori K."/>
        </authorList>
    </citation>
    <scope>NUCLEOTIDE SEQUENCE [LARGE SCALE GENOMIC DNA]</scope>
    <source>
        <strain evidence="4 5">CCM 7765</strain>
    </source>
</reference>
<sequence>MSRKAFQSLLERYLKGNCTQEEQETVRRWYDLLDSDVDLNLSEVEFAELEDRLWDKINKETQPREDKKKGRSTVIRPFGRFYISTAAAAVLLIVGSVWVYNRLKCNPVEPDFVSKKESFITKVINPNDEPLEVSLPDSTRIKLFKGAQLTYATRFNKREVSLVGDALFNVKGDPANPFQVFHEEMITRVLGTCFKIQSGKGAGKDEVIVYTGKVQVIRSAKNNLVRRIIETPKTLNLTMNQRAILDEQKGSFSETLVERPIPVETKRTLLDEVVFKEISLADLANKLSDVYHIDIRVRPAVRKITFRGDLSGMELFDQLNLVCNVTETNYHIIGKTIEIQ</sequence>
<dbReference type="PANTHER" id="PTHR30273">
    <property type="entry name" value="PERIPLASMIC SIGNAL SENSOR AND SIGMA FACTOR ACTIVATOR FECR-RELATED"/>
    <property type="match status" value="1"/>
</dbReference>
<name>A0ABV6HIQ1_9SPHI</name>
<organism evidence="4 5">
    <name type="scientific">Olivibacter oleidegradans</name>
    <dbReference type="NCBI Taxonomy" id="760123"/>
    <lineage>
        <taxon>Bacteria</taxon>
        <taxon>Pseudomonadati</taxon>
        <taxon>Bacteroidota</taxon>
        <taxon>Sphingobacteriia</taxon>
        <taxon>Sphingobacteriales</taxon>
        <taxon>Sphingobacteriaceae</taxon>
        <taxon>Olivibacter</taxon>
    </lineage>
</organism>
<dbReference type="InterPro" id="IPR032508">
    <property type="entry name" value="FecR_C"/>
</dbReference>
<dbReference type="EMBL" id="JBHLWO010000002">
    <property type="protein sequence ID" value="MFC0318765.1"/>
    <property type="molecule type" value="Genomic_DNA"/>
</dbReference>
<accession>A0ABV6HIQ1</accession>
<evidence type="ECO:0000259" key="3">
    <source>
        <dbReference type="Pfam" id="PF16344"/>
    </source>
</evidence>
<dbReference type="Pfam" id="PF16344">
    <property type="entry name" value="FecR_C"/>
    <property type="match status" value="1"/>
</dbReference>
<dbReference type="Proteomes" id="UP001589774">
    <property type="component" value="Unassembled WGS sequence"/>
</dbReference>
<keyword evidence="1" id="KW-1133">Transmembrane helix</keyword>